<dbReference type="Proteomes" id="UP000020561">
    <property type="component" value="Unassembled WGS sequence"/>
</dbReference>
<comment type="caution">
    <text evidence="1">The sequence shown here is derived from an EMBL/GenBank/DDBJ whole genome shotgun (WGS) entry which is preliminary data.</text>
</comment>
<accession>X7ZKH4</accession>
<dbReference type="AlphaFoldDB" id="X7ZKH4"/>
<gene>
    <name evidence="1" type="ORF">I545_2237</name>
</gene>
<organism evidence="1">
    <name type="scientific">Mycobacterium kansasii 662</name>
    <dbReference type="NCBI Taxonomy" id="1299326"/>
    <lineage>
        <taxon>Bacteria</taxon>
        <taxon>Bacillati</taxon>
        <taxon>Actinomycetota</taxon>
        <taxon>Actinomycetes</taxon>
        <taxon>Mycobacteriales</taxon>
        <taxon>Mycobacteriaceae</taxon>
        <taxon>Mycobacterium</taxon>
    </lineage>
</organism>
<protein>
    <submittedName>
        <fullName evidence="1">Uncharacterized protein</fullName>
    </submittedName>
</protein>
<reference evidence="1" key="1">
    <citation type="submission" date="2013-12" db="EMBL/GenBank/DDBJ databases">
        <authorList>
            <person name="Brown-Elliot B."/>
            <person name="Wallace R."/>
            <person name="Lenaerts A."/>
            <person name="Ordway D."/>
            <person name="DeGroote M.A."/>
            <person name="Parker T."/>
            <person name="Sizemore C."/>
            <person name="Tallon L.J."/>
            <person name="Sadzewicz L.K."/>
            <person name="Sengamalay N."/>
            <person name="Fraser C.M."/>
            <person name="Hine E."/>
            <person name="Shefchek K.A."/>
            <person name="Das S.P."/>
            <person name="Tettelin H."/>
        </authorList>
    </citation>
    <scope>NUCLEOTIDE SEQUENCE [LARGE SCALE GENOMIC DNA]</scope>
    <source>
        <strain evidence="1">662</strain>
    </source>
</reference>
<proteinExistence type="predicted"/>
<sequence length="110" mass="11704">MGWSGEVVRELRLHRRSPAMRWARSWARVRPRMGIMAVLSVQWFGGGVVGVGSPVVGVHKLGNSRALPGGGDMGAPSRGSQDQRSVGQLLFAPSPKGLDQMVSSAVALEI</sequence>
<name>X7ZKH4_MYCKA</name>
<dbReference type="EMBL" id="JAOA01000002">
    <property type="protein sequence ID" value="EUA19809.1"/>
    <property type="molecule type" value="Genomic_DNA"/>
</dbReference>
<evidence type="ECO:0000313" key="1">
    <source>
        <dbReference type="EMBL" id="EUA19809.1"/>
    </source>
</evidence>